<keyword evidence="12" id="KW-1207">Sterol metabolism</keyword>
<keyword evidence="11 15" id="KW-0443">Lipid metabolism</keyword>
<evidence type="ECO:0000256" key="9">
    <source>
        <dbReference type="ARBA" id="ARBA00022955"/>
    </source>
</evidence>
<dbReference type="Pfam" id="PF08544">
    <property type="entry name" value="GHMP_kinases_C"/>
    <property type="match status" value="1"/>
</dbReference>
<evidence type="ECO:0000313" key="19">
    <source>
        <dbReference type="Proteomes" id="UP000297716"/>
    </source>
</evidence>
<evidence type="ECO:0000256" key="14">
    <source>
        <dbReference type="ARBA" id="ARBA00029326"/>
    </source>
</evidence>
<dbReference type="InterPro" id="IPR013750">
    <property type="entry name" value="GHMP_kinase_C_dom"/>
</dbReference>
<keyword evidence="10" id="KW-0756">Sterol biosynthesis</keyword>
<dbReference type="OrthoDB" id="10262935at2759"/>
<dbReference type="InterPro" id="IPR035102">
    <property type="entry name" value="Phosphomevalonate_kinase"/>
</dbReference>
<evidence type="ECO:0000256" key="7">
    <source>
        <dbReference type="ARBA" id="ARBA00022777"/>
    </source>
</evidence>
<evidence type="ECO:0000313" key="18">
    <source>
        <dbReference type="EMBL" id="TGJ86715.1"/>
    </source>
</evidence>
<keyword evidence="8" id="KW-0067">ATP-binding</keyword>
<dbReference type="AlphaFoldDB" id="A0A4Z0Z5K0"/>
<evidence type="ECO:0000256" key="4">
    <source>
        <dbReference type="ARBA" id="ARBA00022516"/>
    </source>
</evidence>
<comment type="catalytic activity">
    <reaction evidence="14">
        <text>(R)-5-phosphomevalonate + ATP = (R)-5-diphosphomevalonate + ADP</text>
        <dbReference type="Rhea" id="RHEA:16341"/>
        <dbReference type="ChEBI" id="CHEBI:30616"/>
        <dbReference type="ChEBI" id="CHEBI:57557"/>
        <dbReference type="ChEBI" id="CHEBI:58146"/>
        <dbReference type="ChEBI" id="CHEBI:456216"/>
        <dbReference type="EC" id="2.7.4.2"/>
    </reaction>
    <physiologicalReaction direction="left-to-right" evidence="14">
        <dbReference type="Rhea" id="RHEA:16342"/>
    </physiologicalReaction>
</comment>
<dbReference type="UniPathway" id="UPA00057">
    <property type="reaction ID" value="UER00099"/>
</dbReference>
<dbReference type="GO" id="GO:0005524">
    <property type="term" value="F:ATP binding"/>
    <property type="evidence" value="ECO:0007669"/>
    <property type="project" value="UniProtKB-UniRule"/>
</dbReference>
<dbReference type="InterPro" id="IPR016005">
    <property type="entry name" value="Erg8"/>
</dbReference>
<dbReference type="SUPFAM" id="SSF54211">
    <property type="entry name" value="Ribosomal protein S5 domain 2-like"/>
    <property type="match status" value="1"/>
</dbReference>
<evidence type="ECO:0000259" key="17">
    <source>
        <dbReference type="Pfam" id="PF08544"/>
    </source>
</evidence>
<dbReference type="InterPro" id="IPR014721">
    <property type="entry name" value="Ribsml_uS5_D2-typ_fold_subgr"/>
</dbReference>
<keyword evidence="19" id="KW-1185">Reference proteome</keyword>
<dbReference type="PIRSF" id="PIRSF017288">
    <property type="entry name" value="PMK_GHMP_euk"/>
    <property type="match status" value="1"/>
</dbReference>
<comment type="similarity">
    <text evidence="2 15">Belongs to the GHMP kinase family. Mevalonate kinase subfamily.</text>
</comment>
<name>A0A4Z0Z5K0_9PEZI</name>
<evidence type="ECO:0000256" key="5">
    <source>
        <dbReference type="ARBA" id="ARBA00022679"/>
    </source>
</evidence>
<evidence type="ECO:0000256" key="10">
    <source>
        <dbReference type="ARBA" id="ARBA00023011"/>
    </source>
</evidence>
<protein>
    <recommendedName>
        <fullName evidence="3 15">Phosphomevalonate kinase</fullName>
        <ecNumber evidence="3 15">2.7.4.2</ecNumber>
    </recommendedName>
</protein>
<gene>
    <name evidence="18" type="ORF">E0Z10_g2021</name>
</gene>
<evidence type="ECO:0000256" key="3">
    <source>
        <dbReference type="ARBA" id="ARBA00012958"/>
    </source>
</evidence>
<dbReference type="GO" id="GO:0005777">
    <property type="term" value="C:peroxisome"/>
    <property type="evidence" value="ECO:0007669"/>
    <property type="project" value="TreeGrafter"/>
</dbReference>
<dbReference type="GO" id="GO:0010142">
    <property type="term" value="P:farnesyl diphosphate biosynthetic process, mevalonate pathway"/>
    <property type="evidence" value="ECO:0007669"/>
    <property type="project" value="TreeGrafter"/>
</dbReference>
<dbReference type="GO" id="GO:0004631">
    <property type="term" value="F:phosphomevalonate kinase activity"/>
    <property type="evidence" value="ECO:0007669"/>
    <property type="project" value="UniProtKB-UniRule"/>
</dbReference>
<keyword evidence="7 15" id="KW-0418">Kinase</keyword>
<proteinExistence type="inferred from homology"/>
<dbReference type="STRING" id="37992.A0A4Z0Z5K0"/>
<evidence type="ECO:0000256" key="12">
    <source>
        <dbReference type="ARBA" id="ARBA00023166"/>
    </source>
</evidence>
<dbReference type="Pfam" id="PF00288">
    <property type="entry name" value="GHMP_kinases_N"/>
    <property type="match status" value="1"/>
</dbReference>
<evidence type="ECO:0000256" key="15">
    <source>
        <dbReference type="PIRNR" id="PIRNR017288"/>
    </source>
</evidence>
<dbReference type="Gene3D" id="3.30.70.890">
    <property type="entry name" value="GHMP kinase, C-terminal domain"/>
    <property type="match status" value="1"/>
</dbReference>
<dbReference type="GO" id="GO:0006696">
    <property type="term" value="P:ergosterol biosynthetic process"/>
    <property type="evidence" value="ECO:0007669"/>
    <property type="project" value="TreeGrafter"/>
</dbReference>
<dbReference type="InterPro" id="IPR006204">
    <property type="entry name" value="GHMP_kinase_N_dom"/>
</dbReference>
<evidence type="ECO:0000256" key="1">
    <source>
        <dbReference type="ARBA" id="ARBA00005017"/>
    </source>
</evidence>
<dbReference type="Proteomes" id="UP000297716">
    <property type="component" value="Unassembled WGS sequence"/>
</dbReference>
<organism evidence="18 19">
    <name type="scientific">Xylaria hypoxylon</name>
    <dbReference type="NCBI Taxonomy" id="37992"/>
    <lineage>
        <taxon>Eukaryota</taxon>
        <taxon>Fungi</taxon>
        <taxon>Dikarya</taxon>
        <taxon>Ascomycota</taxon>
        <taxon>Pezizomycotina</taxon>
        <taxon>Sordariomycetes</taxon>
        <taxon>Xylariomycetidae</taxon>
        <taxon>Xylariales</taxon>
        <taxon>Xylariaceae</taxon>
        <taxon>Xylaria</taxon>
    </lineage>
</organism>
<comment type="caution">
    <text evidence="18">The sequence shown here is derived from an EMBL/GenBank/DDBJ whole genome shotgun (WGS) entry which is preliminary data.</text>
</comment>
<dbReference type="EC" id="2.7.4.2" evidence="3 15"/>
<dbReference type="GO" id="GO:0019287">
    <property type="term" value="P:isopentenyl diphosphate biosynthetic process, mevalonate pathway"/>
    <property type="evidence" value="ECO:0007669"/>
    <property type="project" value="UniProtKB-UniRule"/>
</dbReference>
<keyword evidence="5 15" id="KW-0808">Transferase</keyword>
<keyword evidence="6" id="KW-0547">Nucleotide-binding</keyword>
<dbReference type="PANTHER" id="PTHR31814">
    <property type="match status" value="1"/>
</dbReference>
<keyword evidence="4 15" id="KW-0444">Lipid biosynthesis</keyword>
<accession>A0A4Z0Z5K0</accession>
<feature type="domain" description="GHMP kinase C-terminal" evidence="17">
    <location>
        <begin position="343"/>
        <end position="409"/>
    </location>
</feature>
<evidence type="ECO:0000256" key="11">
    <source>
        <dbReference type="ARBA" id="ARBA00023098"/>
    </source>
</evidence>
<dbReference type="PANTHER" id="PTHR31814:SF2">
    <property type="entry name" value="PHOSPHOMEVALONATE KINASE"/>
    <property type="match status" value="1"/>
</dbReference>
<dbReference type="InterPro" id="IPR036554">
    <property type="entry name" value="GHMP_kinase_C_sf"/>
</dbReference>
<evidence type="ECO:0000259" key="16">
    <source>
        <dbReference type="Pfam" id="PF00288"/>
    </source>
</evidence>
<reference evidence="18 19" key="1">
    <citation type="submission" date="2019-03" db="EMBL/GenBank/DDBJ databases">
        <title>Draft genome sequence of Xylaria hypoxylon DSM 108379, a ubiquitous saprotrophic-parasitic fungi on hardwood.</title>
        <authorList>
            <person name="Buettner E."/>
            <person name="Leonhardt S."/>
            <person name="Gebauer A.M."/>
            <person name="Liers C."/>
            <person name="Hofrichter M."/>
            <person name="Kellner H."/>
        </authorList>
    </citation>
    <scope>NUCLEOTIDE SEQUENCE [LARGE SCALE GENOMIC DNA]</scope>
    <source>
        <strain evidence="18 19">DSM 108379</strain>
    </source>
</reference>
<dbReference type="Gene3D" id="3.30.230.10">
    <property type="match status" value="1"/>
</dbReference>
<keyword evidence="13 15" id="KW-0753">Steroid metabolism</keyword>
<dbReference type="InterPro" id="IPR020568">
    <property type="entry name" value="Ribosomal_Su5_D2-typ_SF"/>
</dbReference>
<evidence type="ECO:0000256" key="6">
    <source>
        <dbReference type="ARBA" id="ARBA00022741"/>
    </source>
</evidence>
<evidence type="ECO:0000256" key="8">
    <source>
        <dbReference type="ARBA" id="ARBA00022840"/>
    </source>
</evidence>
<keyword evidence="9 15" id="KW-0752">Steroid biosynthesis</keyword>
<comment type="pathway">
    <text evidence="1 15">Isoprenoid biosynthesis; isopentenyl diphosphate biosynthesis via mevalonate pathway; isopentenyl diphosphate from (R)-mevalonate: step 2/3.</text>
</comment>
<evidence type="ECO:0000256" key="2">
    <source>
        <dbReference type="ARBA" id="ARBA00006495"/>
    </source>
</evidence>
<evidence type="ECO:0000256" key="13">
    <source>
        <dbReference type="ARBA" id="ARBA00023221"/>
    </source>
</evidence>
<dbReference type="SUPFAM" id="SSF55060">
    <property type="entry name" value="GHMP Kinase, C-terminal domain"/>
    <property type="match status" value="1"/>
</dbReference>
<sequence length="444" mass="47957">MPSATPTAVSAPGKVFLAGGYLVLDREYTALVFGLSARINVVAREIKTSPGVQLSEIVVDSPQFQEAQWRYGYHLAPDEGGIKVTQLQSGGTVDSNPFVEVTLSYALSYIVAMVSRPTSHNFAPAQFTILADNDYYSQPHSLTGTEKNPTRFAKFPTTLRGANKTGLGSSAALVTSLTAALLTHYLPQSDFNIATPESKRTLHNLAQAAHCAAQGKVGSGFDIAAAVYGSCRYRRFSPSVLKSIPEAGAPGFLPALMKLIDGDTWDTDVAKEGVSVPPGTVLRMCDVDCGSQTVGMVKKVLQWRESNPADSKKLWDELQLRNVRLGAILSEGKLDEIRPAVADIRELIRAMGTQSGVPIEPESQTELLDALSEVEGVYNGVVPGAGGYDAVAMLMKDDEATEQRVKDFVAKWSQEKGGQVRLLDVKGEMEGVRRENIKEYDGWV</sequence>
<dbReference type="EMBL" id="SKBN01000023">
    <property type="protein sequence ID" value="TGJ86715.1"/>
    <property type="molecule type" value="Genomic_DNA"/>
</dbReference>
<feature type="domain" description="GHMP kinase N-terminal" evidence="16">
    <location>
        <begin position="163"/>
        <end position="229"/>
    </location>
</feature>